<evidence type="ECO:0000313" key="4">
    <source>
        <dbReference type="Proteomes" id="UP000267096"/>
    </source>
</evidence>
<evidence type="ECO:0000256" key="1">
    <source>
        <dbReference type="SAM" id="MobiDB-lite"/>
    </source>
</evidence>
<gene>
    <name evidence="3" type="ORF">ASIM_LOCUS11437</name>
</gene>
<evidence type="ECO:0000313" key="5">
    <source>
        <dbReference type="WBParaSite" id="ASIM_0001197101-mRNA-1"/>
    </source>
</evidence>
<reference evidence="3 4" key="2">
    <citation type="submission" date="2018-11" db="EMBL/GenBank/DDBJ databases">
        <authorList>
            <consortium name="Pathogen Informatics"/>
        </authorList>
    </citation>
    <scope>NUCLEOTIDE SEQUENCE [LARGE SCALE GENOMIC DNA]</scope>
</reference>
<dbReference type="GO" id="GO:0006914">
    <property type="term" value="P:autophagy"/>
    <property type="evidence" value="ECO:0007669"/>
    <property type="project" value="InterPro"/>
</dbReference>
<protein>
    <submittedName>
        <fullName evidence="5">Breast carcinoma-amplified sequence 3 (inferred by orthology to a human protein)</fullName>
    </submittedName>
</protein>
<dbReference type="WBParaSite" id="ASIM_0001197101-mRNA-1">
    <property type="protein sequence ID" value="ASIM_0001197101-mRNA-1"/>
    <property type="gene ID" value="ASIM_0001197101"/>
</dbReference>
<proteinExistence type="predicted"/>
<organism evidence="5">
    <name type="scientific">Anisakis simplex</name>
    <name type="common">Herring worm</name>
    <dbReference type="NCBI Taxonomy" id="6269"/>
    <lineage>
        <taxon>Eukaryota</taxon>
        <taxon>Metazoa</taxon>
        <taxon>Ecdysozoa</taxon>
        <taxon>Nematoda</taxon>
        <taxon>Chromadorea</taxon>
        <taxon>Rhabditida</taxon>
        <taxon>Spirurina</taxon>
        <taxon>Ascaridomorpha</taxon>
        <taxon>Ascaridoidea</taxon>
        <taxon>Anisakidae</taxon>
        <taxon>Anisakis</taxon>
        <taxon>Anisakis simplex complex</taxon>
    </lineage>
</organism>
<evidence type="ECO:0000259" key="2">
    <source>
        <dbReference type="Pfam" id="PF21034"/>
    </source>
</evidence>
<keyword evidence="4" id="KW-1185">Reference proteome</keyword>
<dbReference type="EMBL" id="UYRR01031069">
    <property type="protein sequence ID" value="VDK45066.1"/>
    <property type="molecule type" value="Genomic_DNA"/>
</dbReference>
<dbReference type="OrthoDB" id="25778at2759"/>
<evidence type="ECO:0000313" key="3">
    <source>
        <dbReference type="EMBL" id="VDK45066.1"/>
    </source>
</evidence>
<feature type="compositionally biased region" description="Low complexity" evidence="1">
    <location>
        <begin position="45"/>
        <end position="72"/>
    </location>
</feature>
<dbReference type="InterPro" id="IPR045142">
    <property type="entry name" value="BCAS3-like"/>
</dbReference>
<dbReference type="PANTHER" id="PTHR13268">
    <property type="entry name" value="BREAST CARCINOMA AMPLIFIED SEQUENCE 3"/>
    <property type="match status" value="1"/>
</dbReference>
<dbReference type="Proteomes" id="UP000267096">
    <property type="component" value="Unassembled WGS sequence"/>
</dbReference>
<feature type="domain" description="BCAS3 WD40" evidence="2">
    <location>
        <begin position="446"/>
        <end position="579"/>
    </location>
</feature>
<name>A0A0M3JUU5_ANISI</name>
<sequence length="1013" mass="110883">MSAPIPPTRVNQKNQKKISKEQQQQQVQPQRHKESGVINQLDVLSTSSPSNASPKSVSSRSRTHSSASYASNTPQMAPSQVTTSAQKEHSPIYNMRGQTVRPQSVPEPSLVSSVAELVHDVMPQGSSQQPTVERIEWVCIQKCYAGDDCKRIIDVIVIGLARGYQIWALMESGDCEEILSERQGPLRVGRLLASDPEPVFQIHEDSYATSRPLFAIVDGNWHVPDRQYCTLSFLSLISAQFVRRIAFPDPICVFEASTKILVVCFTNRIVICDAMSLREQRSIYNCQINDNITTPFAISDVFIAYAGSDLVPVDQSCGGMAIGEEMATTSTSSYTSGVISVAKSLTKRVSAIGETVVSTLSSSPHSRALLSSIAHPGIVTVVDATKLPSDDDSEKSILLGRLRRWEEQKLILLCPRGRREEGKCLLVSVRKEIQIFCPHGTRMHTSHCERSEAIIAHFVAHAEPIGYVKFAPGAQMLLTSGQSSTYFHIFLLYPHPGSPALGAVRHIYTLYRGTTPAKVLSSAFSMDSRWLALATNHGTTHLFAICPYGGNVTLRTHGSRLVNRDSRFLRSAGLVDSVDSFACSKPVDIRGHQFGAPQIYKEHPCLTRACVARSVGNPRIGPYQNPIAMNAIAKIRQHYLSADNLSAWASDLTSVSLSSSSKRTYGSSIRSTEQHRLSVSFASNPVSPYEQPSLLIIGDDGVLTEYSLEISPVISSSSASSSAVNSISNVNSALMISSTSNPLPILSSTTSKTSTHHQHHHARLNSESPIQCKIRANANWVLQRYKSTADVRAPLTETSPFIVWLNNSSAKDKEVDDSSDSDNSCDNWIAHIEVFTYSEPHRRLWTGPQFTFKTYLSSGHSSADLVPPGDSAARSYPGINVMKSIPVMIEAASSLRSFDVDEPTQLVCGSWSSDAEYKSCDEHYDVLREKIEEAMKDLTTEAKSSAIQVSVRSVGVCRLFIPLLSDLFLPAKHDEGSTSDVSQNSPPSGPNSSCGSRDRDRDSISLQFANIDI</sequence>
<dbReference type="SUPFAM" id="SSF82171">
    <property type="entry name" value="DPP6 N-terminal domain-like"/>
    <property type="match status" value="1"/>
</dbReference>
<dbReference type="GO" id="GO:0042594">
    <property type="term" value="P:response to starvation"/>
    <property type="evidence" value="ECO:0007669"/>
    <property type="project" value="TreeGrafter"/>
</dbReference>
<accession>A0A0M3JUU5</accession>
<feature type="region of interest" description="Disordered" evidence="1">
    <location>
        <begin position="975"/>
        <end position="1004"/>
    </location>
</feature>
<dbReference type="PANTHER" id="PTHR13268:SF0">
    <property type="entry name" value="BCAS3 MICROTUBULE ASSOCIATED CELL MIGRATION FACTOR"/>
    <property type="match status" value="1"/>
</dbReference>
<feature type="compositionally biased region" description="Polar residues" evidence="1">
    <location>
        <begin position="73"/>
        <end position="85"/>
    </location>
</feature>
<dbReference type="Pfam" id="PF21034">
    <property type="entry name" value="BCAS3_WD40"/>
    <property type="match status" value="2"/>
</dbReference>
<dbReference type="InterPro" id="IPR048382">
    <property type="entry name" value="BCAS3_WD40"/>
</dbReference>
<feature type="compositionally biased region" description="Low complexity" evidence="1">
    <location>
        <begin position="982"/>
        <end position="995"/>
    </location>
</feature>
<feature type="region of interest" description="Disordered" evidence="1">
    <location>
        <begin position="1"/>
        <end position="89"/>
    </location>
</feature>
<feature type="domain" description="BCAS3 WD40" evidence="2">
    <location>
        <begin position="155"/>
        <end position="383"/>
    </location>
</feature>
<dbReference type="GO" id="GO:0005737">
    <property type="term" value="C:cytoplasm"/>
    <property type="evidence" value="ECO:0007669"/>
    <property type="project" value="TreeGrafter"/>
</dbReference>
<reference evidence="5" key="1">
    <citation type="submission" date="2017-02" db="UniProtKB">
        <authorList>
            <consortium name="WormBaseParasite"/>
        </authorList>
    </citation>
    <scope>IDENTIFICATION</scope>
</reference>
<dbReference type="AlphaFoldDB" id="A0A0M3JUU5"/>